<dbReference type="GO" id="GO:0016829">
    <property type="term" value="F:lyase activity"/>
    <property type="evidence" value="ECO:0007669"/>
    <property type="project" value="UniProtKB-KW"/>
</dbReference>
<dbReference type="InterPro" id="IPR015424">
    <property type="entry name" value="PyrdxlP-dep_Trfase"/>
</dbReference>
<evidence type="ECO:0000313" key="3">
    <source>
        <dbReference type="EMBL" id="MDN5200140.1"/>
    </source>
</evidence>
<keyword evidence="4" id="KW-1185">Reference proteome</keyword>
<dbReference type="Proteomes" id="UP001172082">
    <property type="component" value="Unassembled WGS sequence"/>
</dbReference>
<sequence length="391" mass="44463">MQSILNHKLVCQRDQFFIPNDVAYLNCAYMSPSSKRVDDVGQKALMLKRFPYQITAQDFFDNVSKLRSAFGNLINTIDSDRIAVIPSVSYGLSSVANNIRIGKGDNIIMAHEQFPSNVYTWKSLAQKSGADLLTVKPPLDTDNRGKQWNERILEAIDQNTKLVAISNVHWADGTLFDLKRIRERTREVDTLLVIDGTQSVGALPFDIADIEPDALVCAGYKWLTGPYSIGLAYYGPYFDDKEPIEENWINRKESEDFANLVNYQDEYKPKALRYSVGEQSNFVLVPMLLEAIIQLKEWGIENIQSYCTELMSTPIAELQDLGCKIEDGEYRGNHLIGARLPEHLQLEQLTNELVKRKIYVSIRGDAIRISTNIYNHAEDLNRLVDCIRDLS</sequence>
<dbReference type="PANTHER" id="PTHR43586:SF15">
    <property type="entry name" value="BLR3095 PROTEIN"/>
    <property type="match status" value="1"/>
</dbReference>
<evidence type="ECO:0000256" key="1">
    <source>
        <dbReference type="ARBA" id="ARBA00022898"/>
    </source>
</evidence>
<dbReference type="Gene3D" id="3.40.640.10">
    <property type="entry name" value="Type I PLP-dependent aspartate aminotransferase-like (Major domain)"/>
    <property type="match status" value="1"/>
</dbReference>
<dbReference type="InterPro" id="IPR000192">
    <property type="entry name" value="Aminotrans_V_dom"/>
</dbReference>
<dbReference type="Pfam" id="PF00266">
    <property type="entry name" value="Aminotran_5"/>
    <property type="match status" value="1"/>
</dbReference>
<keyword evidence="1" id="KW-0663">Pyridoxal phosphate</keyword>
<gene>
    <name evidence="3" type="ORF">QQ008_02175</name>
</gene>
<dbReference type="Gene3D" id="3.90.1150.10">
    <property type="entry name" value="Aspartate Aminotransferase, domain 1"/>
    <property type="match status" value="1"/>
</dbReference>
<dbReference type="EMBL" id="JAUJEA010000001">
    <property type="protein sequence ID" value="MDN5200140.1"/>
    <property type="molecule type" value="Genomic_DNA"/>
</dbReference>
<organism evidence="3 4">
    <name type="scientific">Splendidivirga corallicola</name>
    <dbReference type="NCBI Taxonomy" id="3051826"/>
    <lineage>
        <taxon>Bacteria</taxon>
        <taxon>Pseudomonadati</taxon>
        <taxon>Bacteroidota</taxon>
        <taxon>Cytophagia</taxon>
        <taxon>Cytophagales</taxon>
        <taxon>Splendidivirgaceae</taxon>
        <taxon>Splendidivirga</taxon>
    </lineage>
</organism>
<dbReference type="InterPro" id="IPR015422">
    <property type="entry name" value="PyrdxlP-dep_Trfase_small"/>
</dbReference>
<keyword evidence="3" id="KW-0456">Lyase</keyword>
<accession>A0ABT8KHF2</accession>
<comment type="caution">
    <text evidence="3">The sequence shown here is derived from an EMBL/GenBank/DDBJ whole genome shotgun (WGS) entry which is preliminary data.</text>
</comment>
<dbReference type="GO" id="GO:0008483">
    <property type="term" value="F:transaminase activity"/>
    <property type="evidence" value="ECO:0007669"/>
    <property type="project" value="UniProtKB-KW"/>
</dbReference>
<feature type="domain" description="Aminotransferase class V" evidence="2">
    <location>
        <begin position="56"/>
        <end position="379"/>
    </location>
</feature>
<reference evidence="3" key="1">
    <citation type="submission" date="2023-06" db="EMBL/GenBank/DDBJ databases">
        <title>Genomic of Parafulvivirga corallium.</title>
        <authorList>
            <person name="Wang G."/>
        </authorList>
    </citation>
    <scope>NUCLEOTIDE SEQUENCE</scope>
    <source>
        <strain evidence="3">BMA10</strain>
    </source>
</reference>
<dbReference type="SUPFAM" id="SSF53383">
    <property type="entry name" value="PLP-dependent transferases"/>
    <property type="match status" value="1"/>
</dbReference>
<keyword evidence="3" id="KW-0032">Aminotransferase</keyword>
<evidence type="ECO:0000259" key="2">
    <source>
        <dbReference type="Pfam" id="PF00266"/>
    </source>
</evidence>
<dbReference type="PANTHER" id="PTHR43586">
    <property type="entry name" value="CYSTEINE DESULFURASE"/>
    <property type="match status" value="1"/>
</dbReference>
<dbReference type="InterPro" id="IPR015421">
    <property type="entry name" value="PyrdxlP-dep_Trfase_major"/>
</dbReference>
<evidence type="ECO:0000313" key="4">
    <source>
        <dbReference type="Proteomes" id="UP001172082"/>
    </source>
</evidence>
<proteinExistence type="predicted"/>
<keyword evidence="3" id="KW-0808">Transferase</keyword>
<protein>
    <submittedName>
        <fullName evidence="3">Aminotransferase class V-fold PLP-dependent enzyme</fullName>
    </submittedName>
</protein>
<name>A0ABT8KHF2_9BACT</name>